<keyword evidence="3" id="KW-0109">Calcium transport</keyword>
<dbReference type="InterPro" id="IPR050599">
    <property type="entry name" value="VDCC_alpha-1_subunit"/>
</dbReference>
<dbReference type="PANTHER" id="PTHR45628">
    <property type="entry name" value="VOLTAGE-DEPENDENT CALCIUM CHANNEL TYPE A SUBUNIT ALPHA-1"/>
    <property type="match status" value="1"/>
</dbReference>
<evidence type="ECO:0000256" key="8">
    <source>
        <dbReference type="ARBA" id="ARBA00022989"/>
    </source>
</evidence>
<keyword evidence="10 12" id="KW-0472">Membrane</keyword>
<evidence type="ECO:0000313" key="14">
    <source>
        <dbReference type="EMBL" id="GBM93915.1"/>
    </source>
</evidence>
<keyword evidence="15" id="KW-1185">Reference proteome</keyword>
<dbReference type="GO" id="GO:0005891">
    <property type="term" value="C:voltage-gated calcium channel complex"/>
    <property type="evidence" value="ECO:0007669"/>
    <property type="project" value="TreeGrafter"/>
</dbReference>
<reference evidence="14 15" key="1">
    <citation type="journal article" date="2019" name="Sci. Rep.">
        <title>Orb-weaving spider Araneus ventricosus genome elucidates the spidroin gene catalogue.</title>
        <authorList>
            <person name="Kono N."/>
            <person name="Nakamura H."/>
            <person name="Ohtoshi R."/>
            <person name="Moran D.A.P."/>
            <person name="Shinohara A."/>
            <person name="Yoshida Y."/>
            <person name="Fujiwara M."/>
            <person name="Mori M."/>
            <person name="Tomita M."/>
            <person name="Arakawa K."/>
        </authorList>
    </citation>
    <scope>NUCLEOTIDE SEQUENCE [LARGE SCALE GENOMIC DNA]</scope>
</reference>
<dbReference type="PANTHER" id="PTHR45628:SF22">
    <property type="entry name" value="VOLTAGE-DEPENDENT T-TYPE CALCIUM CHANNEL SUBUNIT ALPHA"/>
    <property type="match status" value="1"/>
</dbReference>
<keyword evidence="4" id="KW-0107">Calcium channel</keyword>
<keyword evidence="7" id="KW-0851">Voltage-gated channel</keyword>
<accession>A0A4Y2JVV4</accession>
<evidence type="ECO:0000256" key="11">
    <source>
        <dbReference type="ARBA" id="ARBA00023303"/>
    </source>
</evidence>
<evidence type="ECO:0000256" key="4">
    <source>
        <dbReference type="ARBA" id="ARBA00022673"/>
    </source>
</evidence>
<keyword evidence="5 12" id="KW-0812">Transmembrane</keyword>
<comment type="subcellular location">
    <subcellularLocation>
        <location evidence="1">Membrane</location>
        <topology evidence="1">Multi-pass membrane protein</topology>
    </subcellularLocation>
</comment>
<evidence type="ECO:0000256" key="7">
    <source>
        <dbReference type="ARBA" id="ARBA00022882"/>
    </source>
</evidence>
<feature type="domain" description="Ion transport" evidence="13">
    <location>
        <begin position="1"/>
        <end position="76"/>
    </location>
</feature>
<dbReference type="Gene3D" id="1.20.120.350">
    <property type="entry name" value="Voltage-gated potassium channels. Chain C"/>
    <property type="match status" value="1"/>
</dbReference>
<dbReference type="EMBL" id="BGPR01003917">
    <property type="protein sequence ID" value="GBM93915.1"/>
    <property type="molecule type" value="Genomic_DNA"/>
</dbReference>
<dbReference type="Pfam" id="PF00520">
    <property type="entry name" value="Ion_trans"/>
    <property type="match status" value="1"/>
</dbReference>
<dbReference type="GO" id="GO:0098703">
    <property type="term" value="P:calcium ion import across plasma membrane"/>
    <property type="evidence" value="ECO:0007669"/>
    <property type="project" value="TreeGrafter"/>
</dbReference>
<evidence type="ECO:0000256" key="2">
    <source>
        <dbReference type="ARBA" id="ARBA00022448"/>
    </source>
</evidence>
<dbReference type="AlphaFoldDB" id="A0A4Y2JVV4"/>
<dbReference type="InterPro" id="IPR027359">
    <property type="entry name" value="Volt_channel_dom_sf"/>
</dbReference>
<dbReference type="InterPro" id="IPR005821">
    <property type="entry name" value="Ion_trans_dom"/>
</dbReference>
<evidence type="ECO:0000313" key="15">
    <source>
        <dbReference type="Proteomes" id="UP000499080"/>
    </source>
</evidence>
<keyword evidence="8 12" id="KW-1133">Transmembrane helix</keyword>
<evidence type="ECO:0000259" key="13">
    <source>
        <dbReference type="Pfam" id="PF00520"/>
    </source>
</evidence>
<evidence type="ECO:0000256" key="10">
    <source>
        <dbReference type="ARBA" id="ARBA00023136"/>
    </source>
</evidence>
<evidence type="ECO:0000256" key="12">
    <source>
        <dbReference type="SAM" id="Phobius"/>
    </source>
</evidence>
<keyword evidence="2" id="KW-0813">Transport</keyword>
<keyword evidence="9" id="KW-0406">Ion transport</keyword>
<proteinExistence type="predicted"/>
<evidence type="ECO:0000256" key="6">
    <source>
        <dbReference type="ARBA" id="ARBA00022837"/>
    </source>
</evidence>
<feature type="transmembrane region" description="Helical" evidence="12">
    <location>
        <begin position="66"/>
        <end position="86"/>
    </location>
</feature>
<keyword evidence="11" id="KW-0407">Ion channel</keyword>
<dbReference type="OrthoDB" id="416585at2759"/>
<keyword evidence="6" id="KW-0106">Calcium</keyword>
<evidence type="ECO:0000256" key="3">
    <source>
        <dbReference type="ARBA" id="ARBA00022568"/>
    </source>
</evidence>
<sequence>MMCILFNCITLGMYQPCADEVCTSSRCRLLEMFDDFIFAFFAIEMMIKTIAMGIKGKGSYMSDSWNRLDCFIVFAGSMMAKFWHWLKAVLHRRLNMPAGLIDIKSYGGKRPPFEVWREEYRLKSRSRHLNMAQYYD</sequence>
<feature type="transmembrane region" description="Helical" evidence="12">
    <location>
        <begin position="36"/>
        <end position="54"/>
    </location>
</feature>
<gene>
    <name evidence="14" type="ORF">AVEN_157696_1</name>
</gene>
<evidence type="ECO:0000256" key="5">
    <source>
        <dbReference type="ARBA" id="ARBA00022692"/>
    </source>
</evidence>
<evidence type="ECO:0000256" key="9">
    <source>
        <dbReference type="ARBA" id="ARBA00023065"/>
    </source>
</evidence>
<organism evidence="14 15">
    <name type="scientific">Araneus ventricosus</name>
    <name type="common">Orbweaver spider</name>
    <name type="synonym">Epeira ventricosa</name>
    <dbReference type="NCBI Taxonomy" id="182803"/>
    <lineage>
        <taxon>Eukaryota</taxon>
        <taxon>Metazoa</taxon>
        <taxon>Ecdysozoa</taxon>
        <taxon>Arthropoda</taxon>
        <taxon>Chelicerata</taxon>
        <taxon>Arachnida</taxon>
        <taxon>Araneae</taxon>
        <taxon>Araneomorphae</taxon>
        <taxon>Entelegynae</taxon>
        <taxon>Araneoidea</taxon>
        <taxon>Araneidae</taxon>
        <taxon>Araneus</taxon>
    </lineage>
</organism>
<dbReference type="SUPFAM" id="SSF81324">
    <property type="entry name" value="Voltage-gated potassium channels"/>
    <property type="match status" value="1"/>
</dbReference>
<dbReference type="GO" id="GO:0008331">
    <property type="term" value="F:high voltage-gated calcium channel activity"/>
    <property type="evidence" value="ECO:0007669"/>
    <property type="project" value="TreeGrafter"/>
</dbReference>
<protein>
    <recommendedName>
        <fullName evidence="13">Ion transport domain-containing protein</fullName>
    </recommendedName>
</protein>
<name>A0A4Y2JVV4_ARAVE</name>
<comment type="caution">
    <text evidence="14">The sequence shown here is derived from an EMBL/GenBank/DDBJ whole genome shotgun (WGS) entry which is preliminary data.</text>
</comment>
<dbReference type="Proteomes" id="UP000499080">
    <property type="component" value="Unassembled WGS sequence"/>
</dbReference>
<evidence type="ECO:0000256" key="1">
    <source>
        <dbReference type="ARBA" id="ARBA00004141"/>
    </source>
</evidence>